<keyword evidence="3" id="KW-1185">Reference proteome</keyword>
<evidence type="ECO:0000313" key="2">
    <source>
        <dbReference type="EMBL" id="MEQ2512061.1"/>
    </source>
</evidence>
<proteinExistence type="predicted"/>
<evidence type="ECO:0008006" key="4">
    <source>
        <dbReference type="Google" id="ProtNLM"/>
    </source>
</evidence>
<keyword evidence="1" id="KW-1133">Transmembrane helix</keyword>
<organism evidence="2 3">
    <name type="scientific">Faecousia intestinalis</name>
    <dbReference type="NCBI Taxonomy" id="3133167"/>
    <lineage>
        <taxon>Bacteria</taxon>
        <taxon>Bacillati</taxon>
        <taxon>Bacillota</taxon>
        <taxon>Clostridia</taxon>
        <taxon>Eubacteriales</taxon>
        <taxon>Oscillospiraceae</taxon>
        <taxon>Faecousia</taxon>
    </lineage>
</organism>
<keyword evidence="1" id="KW-0472">Membrane</keyword>
<reference evidence="2 3" key="1">
    <citation type="submission" date="2024-03" db="EMBL/GenBank/DDBJ databases">
        <title>Human intestinal bacterial collection.</title>
        <authorList>
            <person name="Pauvert C."/>
            <person name="Hitch T.C.A."/>
            <person name="Clavel T."/>
        </authorList>
    </citation>
    <scope>NUCLEOTIDE SEQUENCE [LARGE SCALE GENOMIC DNA]</scope>
    <source>
        <strain evidence="2 3">CLA-AA-H192</strain>
    </source>
</reference>
<dbReference type="EMBL" id="JBBMFF010000257">
    <property type="protein sequence ID" value="MEQ2512061.1"/>
    <property type="molecule type" value="Genomic_DNA"/>
</dbReference>
<sequence length="255" mass="28971">MKCHNILGVKECASAVEIERAYNQKMRALSMQKGNFEEKAYERKCAEIRKAGDDCNRWLSAGPTDQLKMRAKDLIKPPYKSKRMYSTIGCCTCCNDNCGDGNKSFCDSICCSECQSVPRFFDILFWIVLGVIGGFFLLRAIFRGIARAIRTGKQTAYDNAVQKLPSLRADASRLSAQLQNFSETRKLQQERERELSAFLSFFESIGAIPADSLRAAEHDRVEKQVASEQSVRSVYNRIIQEIDNAERIVRRGRPR</sequence>
<comment type="caution">
    <text evidence="2">The sequence shown here is derived from an EMBL/GenBank/DDBJ whole genome shotgun (WGS) entry which is preliminary data.</text>
</comment>
<keyword evidence="1" id="KW-0812">Transmembrane</keyword>
<protein>
    <recommendedName>
        <fullName evidence="4">J domain-containing protein</fullName>
    </recommendedName>
</protein>
<name>A0ABV1G9H5_9FIRM</name>
<dbReference type="Proteomes" id="UP001491552">
    <property type="component" value="Unassembled WGS sequence"/>
</dbReference>
<evidence type="ECO:0000256" key="1">
    <source>
        <dbReference type="SAM" id="Phobius"/>
    </source>
</evidence>
<evidence type="ECO:0000313" key="3">
    <source>
        <dbReference type="Proteomes" id="UP001491552"/>
    </source>
</evidence>
<dbReference type="RefSeq" id="WP_349136764.1">
    <property type="nucleotide sequence ID" value="NZ_JBBMFF010000257.1"/>
</dbReference>
<gene>
    <name evidence="2" type="ORF">WMO66_12540</name>
</gene>
<feature type="transmembrane region" description="Helical" evidence="1">
    <location>
        <begin position="123"/>
        <end position="142"/>
    </location>
</feature>
<accession>A0ABV1G9H5</accession>